<dbReference type="InterPro" id="IPR036305">
    <property type="entry name" value="RGS_sf"/>
</dbReference>
<name>A0A1X2GJ41_9FUNG</name>
<evidence type="ECO:0000259" key="1">
    <source>
        <dbReference type="PROSITE" id="PS50132"/>
    </source>
</evidence>
<reference evidence="2 3" key="1">
    <citation type="submission" date="2016-07" db="EMBL/GenBank/DDBJ databases">
        <title>Pervasive Adenine N6-methylation of Active Genes in Fungi.</title>
        <authorList>
            <consortium name="DOE Joint Genome Institute"/>
            <person name="Mondo S.J."/>
            <person name="Dannebaum R.O."/>
            <person name="Kuo R.C."/>
            <person name="Labutti K."/>
            <person name="Haridas S."/>
            <person name="Kuo A."/>
            <person name="Salamov A."/>
            <person name="Ahrendt S.R."/>
            <person name="Lipzen A."/>
            <person name="Sullivan W."/>
            <person name="Andreopoulos W.B."/>
            <person name="Clum A."/>
            <person name="Lindquist E."/>
            <person name="Daum C."/>
            <person name="Ramamoorthy G.K."/>
            <person name="Gryganskyi A."/>
            <person name="Culley D."/>
            <person name="Magnuson J.K."/>
            <person name="James T.Y."/>
            <person name="O'Malley M.A."/>
            <person name="Stajich J.E."/>
            <person name="Spatafora J.W."/>
            <person name="Visel A."/>
            <person name="Grigoriev I.V."/>
        </authorList>
    </citation>
    <scope>NUCLEOTIDE SEQUENCE [LARGE SCALE GENOMIC DNA]</scope>
    <source>
        <strain evidence="2 3">NRRL 3301</strain>
    </source>
</reference>
<gene>
    <name evidence="2" type="ORF">DM01DRAFT_1382965</name>
</gene>
<dbReference type="Proteomes" id="UP000242146">
    <property type="component" value="Unassembled WGS sequence"/>
</dbReference>
<dbReference type="Pfam" id="PF00615">
    <property type="entry name" value="RGS"/>
    <property type="match status" value="1"/>
</dbReference>
<dbReference type="STRING" id="101127.A0A1X2GJ41"/>
<dbReference type="CDD" id="cd07440">
    <property type="entry name" value="RGS"/>
    <property type="match status" value="1"/>
</dbReference>
<dbReference type="SMART" id="SM00315">
    <property type="entry name" value="RGS"/>
    <property type="match status" value="1"/>
</dbReference>
<evidence type="ECO:0000313" key="2">
    <source>
        <dbReference type="EMBL" id="ORX55001.1"/>
    </source>
</evidence>
<dbReference type="AlphaFoldDB" id="A0A1X2GJ41"/>
<dbReference type="Gene3D" id="1.10.167.10">
    <property type="entry name" value="Regulator of G-protein Signalling 4, domain 2"/>
    <property type="match status" value="1"/>
</dbReference>
<keyword evidence="3" id="KW-1185">Reference proteome</keyword>
<comment type="caution">
    <text evidence="2">The sequence shown here is derived from an EMBL/GenBank/DDBJ whole genome shotgun (WGS) entry which is preliminary data.</text>
</comment>
<dbReference type="InterPro" id="IPR044926">
    <property type="entry name" value="RGS_subdomain_2"/>
</dbReference>
<organism evidence="2 3">
    <name type="scientific">Hesseltinella vesiculosa</name>
    <dbReference type="NCBI Taxonomy" id="101127"/>
    <lineage>
        <taxon>Eukaryota</taxon>
        <taxon>Fungi</taxon>
        <taxon>Fungi incertae sedis</taxon>
        <taxon>Mucoromycota</taxon>
        <taxon>Mucoromycotina</taxon>
        <taxon>Mucoromycetes</taxon>
        <taxon>Mucorales</taxon>
        <taxon>Cunninghamellaceae</taxon>
        <taxon>Hesseltinella</taxon>
    </lineage>
</organism>
<proteinExistence type="predicted"/>
<dbReference type="PANTHER" id="PTHR10845">
    <property type="entry name" value="REGULATOR OF G PROTEIN SIGNALING"/>
    <property type="match status" value="1"/>
</dbReference>
<dbReference type="SUPFAM" id="SSF48097">
    <property type="entry name" value="Regulator of G-protein signaling, RGS"/>
    <property type="match status" value="1"/>
</dbReference>
<dbReference type="EMBL" id="MCGT01000012">
    <property type="protein sequence ID" value="ORX55001.1"/>
    <property type="molecule type" value="Genomic_DNA"/>
</dbReference>
<evidence type="ECO:0000313" key="3">
    <source>
        <dbReference type="Proteomes" id="UP000242146"/>
    </source>
</evidence>
<sequence length="209" mass="23678">MYLTLEKLLEDPTTTSFQAFSSFVHRHYCTENLFFWHAVQAYEKDFHDQPGLSAQCLAIVRTYVEPNSPLEINIPCDMREHILHQVYQLHQCHPHIFQPAGKVTLELMRVNAFLPWLAVWEPSALPTPPTPLSTTFSACSSTTPMVHSVSSPQGWSTEPEPRASFSSFRSAKDPIFKPRPSLIKKIKTTLIQVTSAPTRPSAIFLNKSL</sequence>
<dbReference type="PROSITE" id="PS50132">
    <property type="entry name" value="RGS"/>
    <property type="match status" value="1"/>
</dbReference>
<feature type="domain" description="RGS" evidence="1">
    <location>
        <begin position="20"/>
        <end position="117"/>
    </location>
</feature>
<dbReference type="PANTHER" id="PTHR10845:SF192">
    <property type="entry name" value="DOUBLE HIT, ISOFORM B"/>
    <property type="match status" value="1"/>
</dbReference>
<accession>A0A1X2GJ41</accession>
<dbReference type="OrthoDB" id="10266999at2759"/>
<dbReference type="InterPro" id="IPR016137">
    <property type="entry name" value="RGS"/>
</dbReference>
<protein>
    <submittedName>
        <fullName evidence="2">Regulator of G protein signaling superfamily</fullName>
    </submittedName>
</protein>